<name>A0AAD4QVL2_9BILA</name>
<dbReference type="AlphaFoldDB" id="A0AAD4QVL2"/>
<feature type="signal peptide" evidence="1">
    <location>
        <begin position="1"/>
        <end position="22"/>
    </location>
</feature>
<organism evidence="2 3">
    <name type="scientific">Ditylenchus destructor</name>
    <dbReference type="NCBI Taxonomy" id="166010"/>
    <lineage>
        <taxon>Eukaryota</taxon>
        <taxon>Metazoa</taxon>
        <taxon>Ecdysozoa</taxon>
        <taxon>Nematoda</taxon>
        <taxon>Chromadorea</taxon>
        <taxon>Rhabditida</taxon>
        <taxon>Tylenchina</taxon>
        <taxon>Tylenchomorpha</taxon>
        <taxon>Sphaerularioidea</taxon>
        <taxon>Anguinidae</taxon>
        <taxon>Anguininae</taxon>
        <taxon>Ditylenchus</taxon>
    </lineage>
</organism>
<proteinExistence type="predicted"/>
<sequence length="73" mass="7932">MSMTSSLCLLILVIVMAGGSDAGSHWYDLTAQLVCNEKPIADKIVELYDRDWASADDLLAVRKTNSTGKSDLN</sequence>
<keyword evidence="3" id="KW-1185">Reference proteome</keyword>
<dbReference type="EMBL" id="JAKKPZ010000848">
    <property type="protein sequence ID" value="KAI1691929.1"/>
    <property type="molecule type" value="Genomic_DNA"/>
</dbReference>
<dbReference type="InterPro" id="IPR001534">
    <property type="entry name" value="Transthyretin-like"/>
</dbReference>
<dbReference type="Proteomes" id="UP001201812">
    <property type="component" value="Unassembled WGS sequence"/>
</dbReference>
<reference evidence="2" key="1">
    <citation type="submission" date="2022-01" db="EMBL/GenBank/DDBJ databases">
        <title>Genome Sequence Resource for Two Populations of Ditylenchus destructor, the Migratory Endoparasitic Phytonematode.</title>
        <authorList>
            <person name="Zhang H."/>
            <person name="Lin R."/>
            <person name="Xie B."/>
        </authorList>
    </citation>
    <scope>NUCLEOTIDE SEQUENCE</scope>
    <source>
        <strain evidence="2">BazhouSP</strain>
    </source>
</reference>
<dbReference type="GO" id="GO:0009986">
    <property type="term" value="C:cell surface"/>
    <property type="evidence" value="ECO:0007669"/>
    <property type="project" value="InterPro"/>
</dbReference>
<evidence type="ECO:0000256" key="1">
    <source>
        <dbReference type="SAM" id="SignalP"/>
    </source>
</evidence>
<keyword evidence="1" id="KW-0732">Signal</keyword>
<protein>
    <submittedName>
        <fullName evidence="2">Transthyretin-like family domain-containing protein</fullName>
    </submittedName>
</protein>
<dbReference type="Pfam" id="PF01060">
    <property type="entry name" value="TTR-52"/>
    <property type="match status" value="1"/>
</dbReference>
<evidence type="ECO:0000313" key="2">
    <source>
        <dbReference type="EMBL" id="KAI1691929.1"/>
    </source>
</evidence>
<evidence type="ECO:0000313" key="3">
    <source>
        <dbReference type="Proteomes" id="UP001201812"/>
    </source>
</evidence>
<gene>
    <name evidence="2" type="ORF">DdX_21552</name>
</gene>
<feature type="chain" id="PRO_5042283514" evidence="1">
    <location>
        <begin position="23"/>
        <end position="73"/>
    </location>
</feature>
<comment type="caution">
    <text evidence="2">The sequence shown here is derived from an EMBL/GenBank/DDBJ whole genome shotgun (WGS) entry which is preliminary data.</text>
</comment>
<accession>A0AAD4QVL2</accession>